<dbReference type="EMBL" id="JAEUBG010001287">
    <property type="protein sequence ID" value="KAH3686647.1"/>
    <property type="molecule type" value="Genomic_DNA"/>
</dbReference>
<evidence type="ECO:0000313" key="2">
    <source>
        <dbReference type="Proteomes" id="UP000774326"/>
    </source>
</evidence>
<dbReference type="Proteomes" id="UP000774326">
    <property type="component" value="Unassembled WGS sequence"/>
</dbReference>
<sequence>MFIEAPKAANCSAICKANSLVGVNTRPKIPIGSSDHLVSIGAANAMVLPEPVLAPPIQSWPDKMAGIQAF</sequence>
<evidence type="ECO:0000313" key="1">
    <source>
        <dbReference type="EMBL" id="KAH3686647.1"/>
    </source>
</evidence>
<gene>
    <name evidence="1" type="ORF">WICPIJ_002397</name>
</gene>
<reference evidence="1" key="2">
    <citation type="submission" date="2021-01" db="EMBL/GenBank/DDBJ databases">
        <authorList>
            <person name="Schikora-Tamarit M.A."/>
        </authorList>
    </citation>
    <scope>NUCLEOTIDE SEQUENCE</scope>
    <source>
        <strain evidence="1">CBS2887</strain>
    </source>
</reference>
<accession>A0A9P8Q9U6</accession>
<name>A0A9P8Q9U6_WICPI</name>
<proteinExistence type="predicted"/>
<reference evidence="1" key="1">
    <citation type="journal article" date="2021" name="Open Biol.">
        <title>Shared evolutionary footprints suggest mitochondrial oxidative damage underlies multiple complex I losses in fungi.</title>
        <authorList>
            <person name="Schikora-Tamarit M.A."/>
            <person name="Marcet-Houben M."/>
            <person name="Nosek J."/>
            <person name="Gabaldon T."/>
        </authorList>
    </citation>
    <scope>NUCLEOTIDE SEQUENCE</scope>
    <source>
        <strain evidence="1">CBS2887</strain>
    </source>
</reference>
<keyword evidence="2" id="KW-1185">Reference proteome</keyword>
<dbReference type="AlphaFoldDB" id="A0A9P8Q9U6"/>
<comment type="caution">
    <text evidence="1">The sequence shown here is derived from an EMBL/GenBank/DDBJ whole genome shotgun (WGS) entry which is preliminary data.</text>
</comment>
<protein>
    <submittedName>
        <fullName evidence="1">Uncharacterized protein</fullName>
    </submittedName>
</protein>
<organism evidence="1 2">
    <name type="scientific">Wickerhamomyces pijperi</name>
    <name type="common">Yeast</name>
    <name type="synonym">Pichia pijperi</name>
    <dbReference type="NCBI Taxonomy" id="599730"/>
    <lineage>
        <taxon>Eukaryota</taxon>
        <taxon>Fungi</taxon>
        <taxon>Dikarya</taxon>
        <taxon>Ascomycota</taxon>
        <taxon>Saccharomycotina</taxon>
        <taxon>Saccharomycetes</taxon>
        <taxon>Phaffomycetales</taxon>
        <taxon>Wickerhamomycetaceae</taxon>
        <taxon>Wickerhamomyces</taxon>
    </lineage>
</organism>